<reference evidence="1 2" key="1">
    <citation type="submission" date="2019-10" db="EMBL/GenBank/DDBJ databases">
        <title>Complete genome sequence of Variovorax paradoxus 5C-2.</title>
        <authorList>
            <person name="Gogoleva N.E."/>
            <person name="Balkin A.S."/>
        </authorList>
    </citation>
    <scope>NUCLEOTIDE SEQUENCE [LARGE SCALE GENOMIC DNA]</scope>
    <source>
        <strain evidence="1 2">5C-2</strain>
    </source>
</reference>
<dbReference type="AlphaFoldDB" id="A0A5Q0M4P8"/>
<dbReference type="Pfam" id="PF11136">
    <property type="entry name" value="DUF2889"/>
    <property type="match status" value="1"/>
</dbReference>
<protein>
    <submittedName>
        <fullName evidence="1">DUF2889 domain-containing protein</fullName>
    </submittedName>
</protein>
<evidence type="ECO:0000313" key="2">
    <source>
        <dbReference type="Proteomes" id="UP000326780"/>
    </source>
</evidence>
<dbReference type="EMBL" id="CP045644">
    <property type="protein sequence ID" value="QFZ84730.1"/>
    <property type="molecule type" value="Genomic_DNA"/>
</dbReference>
<gene>
    <name evidence="1" type="ORF">GFK26_19140</name>
</gene>
<accession>A0A5Q0M4P8</accession>
<dbReference type="Proteomes" id="UP000326780">
    <property type="component" value="Chromosome"/>
</dbReference>
<evidence type="ECO:0000313" key="1">
    <source>
        <dbReference type="EMBL" id="QFZ84730.1"/>
    </source>
</evidence>
<organism evidence="1 2">
    <name type="scientific">Variovorax paradoxus</name>
    <dbReference type="NCBI Taxonomy" id="34073"/>
    <lineage>
        <taxon>Bacteria</taxon>
        <taxon>Pseudomonadati</taxon>
        <taxon>Pseudomonadota</taxon>
        <taxon>Betaproteobacteria</taxon>
        <taxon>Burkholderiales</taxon>
        <taxon>Comamonadaceae</taxon>
        <taxon>Variovorax</taxon>
    </lineage>
</organism>
<dbReference type="RefSeq" id="WP_153283353.1">
    <property type="nucleotide sequence ID" value="NZ_CP045644.1"/>
</dbReference>
<sequence length="188" mass="20714">MSTDAVTREELHHREVDMRFYRRNDGLLEVEGRLVDTKTHPFRRLLAEEDAPPGRHLHDITVRLVIDADLQVHAADARMSATPFNICPGAAAALQALVGLSIGAGWNKRIRELLGGVASCTHIVELLGPMATTVLQGIAPLRVVSAGDPEIDAQRRFRVDSCYAFAAEREVVVRLLPHLQREKPGTST</sequence>
<proteinExistence type="predicted"/>
<dbReference type="InterPro" id="IPR021312">
    <property type="entry name" value="DUF2889"/>
</dbReference>
<name>A0A5Q0M4P8_VARPD</name>